<proteinExistence type="predicted"/>
<feature type="binding site" evidence="4">
    <location>
        <position position="58"/>
    </location>
    <ligand>
        <name>ATP</name>
        <dbReference type="ChEBI" id="CHEBI:30616"/>
    </ligand>
</feature>
<dbReference type="SUPFAM" id="SSF48403">
    <property type="entry name" value="Ankyrin repeat"/>
    <property type="match status" value="1"/>
</dbReference>
<dbReference type="AlphaFoldDB" id="A0AA35XM39"/>
<dbReference type="SMART" id="SM00248">
    <property type="entry name" value="ANK"/>
    <property type="match status" value="7"/>
</dbReference>
<evidence type="ECO:0000259" key="5">
    <source>
        <dbReference type="PROSITE" id="PS50011"/>
    </source>
</evidence>
<feature type="repeat" description="ANK" evidence="3">
    <location>
        <begin position="491"/>
        <end position="523"/>
    </location>
</feature>
<dbReference type="Pfam" id="PF00069">
    <property type="entry name" value="Pkinase"/>
    <property type="match status" value="1"/>
</dbReference>
<organism evidence="6 7">
    <name type="scientific">Geodia barretti</name>
    <name type="common">Barrett's horny sponge</name>
    <dbReference type="NCBI Taxonomy" id="519541"/>
    <lineage>
        <taxon>Eukaryota</taxon>
        <taxon>Metazoa</taxon>
        <taxon>Porifera</taxon>
        <taxon>Demospongiae</taxon>
        <taxon>Heteroscleromorpha</taxon>
        <taxon>Tetractinellida</taxon>
        <taxon>Astrophorina</taxon>
        <taxon>Geodiidae</taxon>
        <taxon>Geodia</taxon>
    </lineage>
</organism>
<name>A0AA35XM39_GEOBA</name>
<keyword evidence="4" id="KW-0067">ATP-binding</keyword>
<dbReference type="InterPro" id="IPR000719">
    <property type="entry name" value="Prot_kinase_dom"/>
</dbReference>
<evidence type="ECO:0000256" key="1">
    <source>
        <dbReference type="ARBA" id="ARBA00022737"/>
    </source>
</evidence>
<dbReference type="Pfam" id="PF12796">
    <property type="entry name" value="Ank_2"/>
    <property type="match status" value="2"/>
</dbReference>
<dbReference type="PANTHER" id="PTHR24173:SF74">
    <property type="entry name" value="ANKYRIN REPEAT DOMAIN-CONTAINING PROTEIN 16"/>
    <property type="match status" value="1"/>
</dbReference>
<gene>
    <name evidence="6" type="ORF">GBAR_LOCUS30805</name>
</gene>
<accession>A0AA35XM39</accession>
<evidence type="ECO:0000313" key="7">
    <source>
        <dbReference type="Proteomes" id="UP001174909"/>
    </source>
</evidence>
<dbReference type="SUPFAM" id="SSF56112">
    <property type="entry name" value="Protein kinase-like (PK-like)"/>
    <property type="match status" value="1"/>
</dbReference>
<reference evidence="6" key="1">
    <citation type="submission" date="2023-03" db="EMBL/GenBank/DDBJ databases">
        <authorList>
            <person name="Steffen K."/>
            <person name="Cardenas P."/>
        </authorList>
    </citation>
    <scope>NUCLEOTIDE SEQUENCE</scope>
</reference>
<dbReference type="Gene3D" id="1.10.510.10">
    <property type="entry name" value="Transferase(Phosphotransferase) domain 1"/>
    <property type="match status" value="1"/>
</dbReference>
<dbReference type="InterPro" id="IPR017441">
    <property type="entry name" value="Protein_kinase_ATP_BS"/>
</dbReference>
<dbReference type="SMART" id="SM00220">
    <property type="entry name" value="S_TKc"/>
    <property type="match status" value="1"/>
</dbReference>
<dbReference type="EMBL" id="CASHTH010004368">
    <property type="protein sequence ID" value="CAI8056532.1"/>
    <property type="molecule type" value="Genomic_DNA"/>
</dbReference>
<keyword evidence="2 3" id="KW-0040">ANK repeat</keyword>
<keyword evidence="4" id="KW-0547">Nucleotide-binding</keyword>
<dbReference type="PROSITE" id="PS00109">
    <property type="entry name" value="PROTEIN_KINASE_TYR"/>
    <property type="match status" value="1"/>
</dbReference>
<sequence>MGNRISLLLTGDPNDISLNLSGLYGYQNVVIHTAQVLGSGAYGNAVKATLDKNPCAAKILHRVIVDSQDPGLSDFISRFEQECQILRDLKHPNIVQFLGVVQDPSTNKPILLMELMKDSLTHFLESSPTDIPYHVQVNISHDIALAVAHLHRNGILHRDLSSNNILLNASHLAKVTDFGMSKIAASNPSMTRSKVTQCPGTLVYMPPEALRPQPRYSDKIDTFSIGVLLLQIVTRKFPAPTAASTTREDPSSAWGEIDVPIPEMERRKSDIVKVPAYSGFLPVIRDCLKDKSKDRPTAAQLCQRLGQLKSTAVYSGSRSALLFEGRTELHDAAERGDVKTVERLLSTSVNINSRTEDKGHTALLLASWKGHVEVVRLLLKAGAAVFIPDKDGLSPLYVASCNGHTEVVDVLVKAGADVNQATTKSGSVPLGIAVQHGHTETVQRLLEAGANVNHQNKNGQTPVYSASFKGHTAVVKLLIENGADISICDEIGASPLFVASQEGHSDVVDILLEAGADVNQATTEDGVSPLYIASQEGHSDVVDILLEAGADVHQATTKV</sequence>
<feature type="repeat" description="ANK" evidence="3">
    <location>
        <begin position="358"/>
        <end position="390"/>
    </location>
</feature>
<dbReference type="InterPro" id="IPR011009">
    <property type="entry name" value="Kinase-like_dom_sf"/>
</dbReference>
<dbReference type="PROSITE" id="PS50297">
    <property type="entry name" value="ANK_REP_REGION"/>
    <property type="match status" value="7"/>
</dbReference>
<dbReference type="GO" id="GO:0004672">
    <property type="term" value="F:protein kinase activity"/>
    <property type="evidence" value="ECO:0007669"/>
    <property type="project" value="InterPro"/>
</dbReference>
<dbReference type="PROSITE" id="PS50088">
    <property type="entry name" value="ANK_REPEAT"/>
    <property type="match status" value="7"/>
</dbReference>
<feature type="repeat" description="ANK" evidence="3">
    <location>
        <begin position="525"/>
        <end position="557"/>
    </location>
</feature>
<keyword evidence="1" id="KW-0677">Repeat</keyword>
<dbReference type="Pfam" id="PF13637">
    <property type="entry name" value="Ank_4"/>
    <property type="match status" value="1"/>
</dbReference>
<dbReference type="InterPro" id="IPR008266">
    <property type="entry name" value="Tyr_kinase_AS"/>
</dbReference>
<feature type="repeat" description="ANK" evidence="3">
    <location>
        <begin position="391"/>
        <end position="423"/>
    </location>
</feature>
<evidence type="ECO:0000256" key="3">
    <source>
        <dbReference type="PROSITE-ProRule" id="PRU00023"/>
    </source>
</evidence>
<protein>
    <submittedName>
        <fullName evidence="6">Ankyrin repeat domain-containing protein 50</fullName>
    </submittedName>
</protein>
<dbReference type="Proteomes" id="UP001174909">
    <property type="component" value="Unassembled WGS sequence"/>
</dbReference>
<dbReference type="PANTHER" id="PTHR24173">
    <property type="entry name" value="ANKYRIN REPEAT CONTAINING"/>
    <property type="match status" value="1"/>
</dbReference>
<dbReference type="InterPro" id="IPR036770">
    <property type="entry name" value="Ankyrin_rpt-contain_sf"/>
</dbReference>
<evidence type="ECO:0000256" key="2">
    <source>
        <dbReference type="ARBA" id="ARBA00023043"/>
    </source>
</evidence>
<evidence type="ECO:0000256" key="4">
    <source>
        <dbReference type="PROSITE-ProRule" id="PRU10141"/>
    </source>
</evidence>
<evidence type="ECO:0000313" key="6">
    <source>
        <dbReference type="EMBL" id="CAI8056532.1"/>
    </source>
</evidence>
<dbReference type="PROSITE" id="PS00107">
    <property type="entry name" value="PROTEIN_KINASE_ATP"/>
    <property type="match status" value="1"/>
</dbReference>
<dbReference type="PROSITE" id="PS50011">
    <property type="entry name" value="PROTEIN_KINASE_DOM"/>
    <property type="match status" value="1"/>
</dbReference>
<feature type="repeat" description="ANK" evidence="3">
    <location>
        <begin position="425"/>
        <end position="457"/>
    </location>
</feature>
<feature type="repeat" description="ANK" evidence="3">
    <location>
        <begin position="458"/>
        <end position="490"/>
    </location>
</feature>
<dbReference type="InterPro" id="IPR002110">
    <property type="entry name" value="Ankyrin_rpt"/>
</dbReference>
<feature type="domain" description="Protein kinase" evidence="5">
    <location>
        <begin position="31"/>
        <end position="308"/>
    </location>
</feature>
<dbReference type="PRINTS" id="PR01415">
    <property type="entry name" value="ANKYRIN"/>
</dbReference>
<dbReference type="GO" id="GO:0005524">
    <property type="term" value="F:ATP binding"/>
    <property type="evidence" value="ECO:0007669"/>
    <property type="project" value="UniProtKB-UniRule"/>
</dbReference>
<comment type="caution">
    <text evidence="6">The sequence shown here is derived from an EMBL/GenBank/DDBJ whole genome shotgun (WGS) entry which is preliminary data.</text>
</comment>
<keyword evidence="7" id="KW-1185">Reference proteome</keyword>
<dbReference type="Gene3D" id="1.25.40.20">
    <property type="entry name" value="Ankyrin repeat-containing domain"/>
    <property type="match status" value="2"/>
</dbReference>
<feature type="repeat" description="ANK" evidence="3">
    <location>
        <begin position="324"/>
        <end position="356"/>
    </location>
</feature>